<organism evidence="1">
    <name type="scientific">marine sediment metagenome</name>
    <dbReference type="NCBI Taxonomy" id="412755"/>
    <lineage>
        <taxon>unclassified sequences</taxon>
        <taxon>metagenomes</taxon>
        <taxon>ecological metagenomes</taxon>
    </lineage>
</organism>
<gene>
    <name evidence="1" type="ORF">LCGC14_3146620</name>
</gene>
<accession>A0A0F8WJA4</accession>
<evidence type="ECO:0000313" key="1">
    <source>
        <dbReference type="EMBL" id="KKK48290.1"/>
    </source>
</evidence>
<feature type="non-terminal residue" evidence="1">
    <location>
        <position position="91"/>
    </location>
</feature>
<sequence>MSEQSDTPPDWYEEYIEEPARELVRYLRNLGFNTECSCGGHPGRKGSEKMYVQLQYHPDGEIKRLDDALFNYLCDLDDNRMKNVNYTLDLH</sequence>
<dbReference type="EMBL" id="LAZR01069140">
    <property type="protein sequence ID" value="KKK48290.1"/>
    <property type="molecule type" value="Genomic_DNA"/>
</dbReference>
<name>A0A0F8WJA4_9ZZZZ</name>
<dbReference type="AlphaFoldDB" id="A0A0F8WJA4"/>
<proteinExistence type="predicted"/>
<reference evidence="1" key="1">
    <citation type="journal article" date="2015" name="Nature">
        <title>Complex archaea that bridge the gap between prokaryotes and eukaryotes.</title>
        <authorList>
            <person name="Spang A."/>
            <person name="Saw J.H."/>
            <person name="Jorgensen S.L."/>
            <person name="Zaremba-Niedzwiedzka K."/>
            <person name="Martijn J."/>
            <person name="Lind A.E."/>
            <person name="van Eijk R."/>
            <person name="Schleper C."/>
            <person name="Guy L."/>
            <person name="Ettema T.J."/>
        </authorList>
    </citation>
    <scope>NUCLEOTIDE SEQUENCE</scope>
</reference>
<comment type="caution">
    <text evidence="1">The sequence shown here is derived from an EMBL/GenBank/DDBJ whole genome shotgun (WGS) entry which is preliminary data.</text>
</comment>
<protein>
    <submittedName>
        <fullName evidence="1">Uncharacterized protein</fullName>
    </submittedName>
</protein>